<evidence type="ECO:0000313" key="3">
    <source>
        <dbReference type="EMBL" id="QPB07900.1"/>
    </source>
</evidence>
<proteinExistence type="predicted"/>
<name>A0A873W9Z7_9CAUD</name>
<evidence type="ECO:0000256" key="1">
    <source>
        <dbReference type="SAM" id="MobiDB-lite"/>
    </source>
</evidence>
<organism evidence="3 4">
    <name type="scientific">Synechococcus phage S-H38</name>
    <dbReference type="NCBI Taxonomy" id="2783673"/>
    <lineage>
        <taxon>Viruses</taxon>
        <taxon>Duplodnaviria</taxon>
        <taxon>Heunggongvirae</taxon>
        <taxon>Uroviricota</taxon>
        <taxon>Caudoviricetes</taxon>
        <taxon>Pantevenvirales</taxon>
        <taxon>Kyanoviridae</taxon>
        <taxon>Yellowseavirus</taxon>
        <taxon>Yellowseavirus thirtyeight</taxon>
    </lineage>
</organism>
<dbReference type="SUPFAM" id="SSF69255">
    <property type="entry name" value="gp5 N-terminal domain-like"/>
    <property type="match status" value="1"/>
</dbReference>
<sequence>MAATIDGIINEPSTDFLGKDGFYWWFGEVVNNRDPMQLGRVRVRVMGYYTGTNDKFKDEMPDDDLPWAVVLQPTNQAGVGSAGLSASGNLQQGSMVMGFFLDGQEAQSPVVMGVVRASKSGTSSDSTLIQSIFGGEYTNESEVNKSTSSQPTAEPANAPGPTTQSGTQGDTATSKASASSVNPQQSAATASATATPIAGANALQSNYDNALKAKFDNLGHQLANMIPTGNGDFLDTVDGTITNMKKLTKGIKNLVGGIMSEALAALKELFLQQISSAIKAIKLAGFTGIPQIVTTAIQAIIQLVQQFVCSADAGFLSQISNIVNDPLGALEGFIGGVLDQIFSAIATAFDAMVNSIICAINSVIDTLSNILTAVQSAVAIAKQVRDIIAKGTAFFENLEEISVQDLTSITSIISLILGMLLTQCDRAVDGAADQWQFVPFLGATRCKQSNPPNSTAGNCNTGGGLSAAANIVQVMTRSADPYLTKVETFLSGSSVTEYGTPGARGRIQRQPSGSTWTSTKTNAKEAEAYRKEKENQEKGKEPQALPASDPNDTIVGDEIKFTGPTDIKTKKDFAIDVGGMMIQNVDGDYKLTIGGSLDLEVNGGFRLHVKDSPQTNDPITGDDTGGTTAQKNVILFDSDTEISGAGKLSVQGAGSTVAAKPGTDVKMISDSYSINAPSLNINCTNDLKLAAGNAIYVDTPSLIRTINVPGLIPRAKAGIFTTCHGSYDMVVNPALSAADAVPRYTVTNSAGPIAMTCAGTGMLLTVGAGALVATVAAGAMTLTATSGPLSIFSGSTMNLTATGIMQLTAPMIKLN</sequence>
<feature type="compositionally biased region" description="Polar residues" evidence="1">
    <location>
        <begin position="139"/>
        <end position="152"/>
    </location>
</feature>
<feature type="region of interest" description="Disordered" evidence="1">
    <location>
        <begin position="608"/>
        <end position="627"/>
    </location>
</feature>
<feature type="compositionally biased region" description="Basic and acidic residues" evidence="1">
    <location>
        <begin position="522"/>
        <end position="541"/>
    </location>
</feature>
<dbReference type="InterPro" id="IPR009590">
    <property type="entry name" value="Gp5_OB_N"/>
</dbReference>
<accession>A0A873W9Z7</accession>
<dbReference type="GeneID" id="77946596"/>
<protein>
    <submittedName>
        <fullName evidence="3">Baseplate hub + tail lysozyme</fullName>
    </submittedName>
</protein>
<feature type="region of interest" description="Disordered" evidence="1">
    <location>
        <begin position="139"/>
        <end position="187"/>
    </location>
</feature>
<dbReference type="KEGG" id="vg:77946596"/>
<dbReference type="Gene3D" id="2.40.50.260">
    <property type="entry name" value="Nucleic acid-binding protein domain"/>
    <property type="match status" value="1"/>
</dbReference>
<feature type="compositionally biased region" description="Polar residues" evidence="1">
    <location>
        <begin position="160"/>
        <end position="186"/>
    </location>
</feature>
<reference evidence="3" key="1">
    <citation type="submission" date="2020-10" db="EMBL/GenBank/DDBJ databases">
        <title>The Isolation and Genome Sequence of a Novel Cyanophage S-H38 from the Yellow Sea, China.</title>
        <authorList>
            <person name="Jiang T."/>
        </authorList>
    </citation>
    <scope>NUCLEOTIDE SEQUENCE</scope>
</reference>
<evidence type="ECO:0000313" key="4">
    <source>
        <dbReference type="Proteomes" id="UP000663144"/>
    </source>
</evidence>
<feature type="compositionally biased region" description="Polar residues" evidence="1">
    <location>
        <begin position="509"/>
        <end position="521"/>
    </location>
</feature>
<dbReference type="EMBL" id="MW117965">
    <property type="protein sequence ID" value="QPB07900.1"/>
    <property type="molecule type" value="Genomic_DNA"/>
</dbReference>
<feature type="region of interest" description="Disordered" evidence="1">
    <location>
        <begin position="495"/>
        <end position="559"/>
    </location>
</feature>
<feature type="domain" description="Protein Gp5 N-terminal OB-fold" evidence="2">
    <location>
        <begin position="60"/>
        <end position="117"/>
    </location>
</feature>
<dbReference type="RefSeq" id="YP_010670391.1">
    <property type="nucleotide sequence ID" value="NC_070964.1"/>
</dbReference>
<dbReference type="Pfam" id="PF06714">
    <property type="entry name" value="Gp5_OB"/>
    <property type="match status" value="1"/>
</dbReference>
<evidence type="ECO:0000259" key="2">
    <source>
        <dbReference type="Pfam" id="PF06714"/>
    </source>
</evidence>
<keyword evidence="4" id="KW-1185">Reference proteome</keyword>
<dbReference type="Proteomes" id="UP000663144">
    <property type="component" value="Segment"/>
</dbReference>